<dbReference type="AlphaFoldDB" id="A0A9P9BNH3"/>
<gene>
    <name evidence="3" type="ORF">B0I36DRAFT_142794</name>
</gene>
<feature type="region of interest" description="Disordered" evidence="1">
    <location>
        <begin position="163"/>
        <end position="208"/>
    </location>
</feature>
<dbReference type="EMBL" id="JAGTJQ010000007">
    <property type="protein sequence ID" value="KAH7027743.1"/>
    <property type="molecule type" value="Genomic_DNA"/>
</dbReference>
<protein>
    <submittedName>
        <fullName evidence="3">Uncharacterized protein</fullName>
    </submittedName>
</protein>
<keyword evidence="2" id="KW-0812">Transmembrane</keyword>
<reference evidence="3" key="1">
    <citation type="journal article" date="2021" name="Nat. Commun.">
        <title>Genetic determinants of endophytism in the Arabidopsis root mycobiome.</title>
        <authorList>
            <person name="Mesny F."/>
            <person name="Miyauchi S."/>
            <person name="Thiergart T."/>
            <person name="Pickel B."/>
            <person name="Atanasova L."/>
            <person name="Karlsson M."/>
            <person name="Huettel B."/>
            <person name="Barry K.W."/>
            <person name="Haridas S."/>
            <person name="Chen C."/>
            <person name="Bauer D."/>
            <person name="Andreopoulos W."/>
            <person name="Pangilinan J."/>
            <person name="LaButti K."/>
            <person name="Riley R."/>
            <person name="Lipzen A."/>
            <person name="Clum A."/>
            <person name="Drula E."/>
            <person name="Henrissat B."/>
            <person name="Kohler A."/>
            <person name="Grigoriev I.V."/>
            <person name="Martin F.M."/>
            <person name="Hacquard S."/>
        </authorList>
    </citation>
    <scope>NUCLEOTIDE SEQUENCE</scope>
    <source>
        <strain evidence="3">MPI-CAGE-CH-0230</strain>
    </source>
</reference>
<evidence type="ECO:0000256" key="2">
    <source>
        <dbReference type="SAM" id="Phobius"/>
    </source>
</evidence>
<dbReference type="GeneID" id="70177941"/>
<keyword evidence="2" id="KW-1133">Transmembrane helix</keyword>
<comment type="caution">
    <text evidence="3">The sequence shown here is derived from an EMBL/GenBank/DDBJ whole genome shotgun (WGS) entry which is preliminary data.</text>
</comment>
<dbReference type="RefSeq" id="XP_046010542.1">
    <property type="nucleotide sequence ID" value="XM_046148395.1"/>
</dbReference>
<proteinExistence type="predicted"/>
<organism evidence="3 4">
    <name type="scientific">Microdochium trichocladiopsis</name>
    <dbReference type="NCBI Taxonomy" id="1682393"/>
    <lineage>
        <taxon>Eukaryota</taxon>
        <taxon>Fungi</taxon>
        <taxon>Dikarya</taxon>
        <taxon>Ascomycota</taxon>
        <taxon>Pezizomycotina</taxon>
        <taxon>Sordariomycetes</taxon>
        <taxon>Xylariomycetidae</taxon>
        <taxon>Xylariales</taxon>
        <taxon>Microdochiaceae</taxon>
        <taxon>Microdochium</taxon>
    </lineage>
</organism>
<feature type="transmembrane region" description="Helical" evidence="2">
    <location>
        <begin position="56"/>
        <end position="76"/>
    </location>
</feature>
<evidence type="ECO:0000313" key="3">
    <source>
        <dbReference type="EMBL" id="KAH7027743.1"/>
    </source>
</evidence>
<keyword evidence="2" id="KW-0472">Membrane</keyword>
<feature type="compositionally biased region" description="Basic and acidic residues" evidence="1">
    <location>
        <begin position="181"/>
        <end position="198"/>
    </location>
</feature>
<dbReference type="Proteomes" id="UP000756346">
    <property type="component" value="Unassembled WGS sequence"/>
</dbReference>
<feature type="compositionally biased region" description="Pro residues" evidence="1">
    <location>
        <begin position="199"/>
        <end position="208"/>
    </location>
</feature>
<name>A0A9P9BNH3_9PEZI</name>
<evidence type="ECO:0000256" key="1">
    <source>
        <dbReference type="SAM" id="MobiDB-lite"/>
    </source>
</evidence>
<evidence type="ECO:0000313" key="4">
    <source>
        <dbReference type="Proteomes" id="UP000756346"/>
    </source>
</evidence>
<sequence length="208" mass="22988">MVHLDNVSTRGSPIMDATNKAGLCNTKHQALTHLAHSSPIASHHHHHYSVHQTRGVSWVVSVAFFFCCCCCCLAAVSSASLTWHRLACGNYAVCIPSLGRALSRLLLHQALRPGLVHSVSEEEVSCLSCQATPLHQIQSAAPVRSQPKPHPLADRERHTHMYNVVQRDNHAQPPPQQARRKSGEATHKTLQDDKRREPPPPPPHKTPQ</sequence>
<accession>A0A9P9BNH3</accession>
<keyword evidence="4" id="KW-1185">Reference proteome</keyword>